<dbReference type="Pfam" id="PF05699">
    <property type="entry name" value="Dimer_Tnp_hAT"/>
    <property type="match status" value="1"/>
</dbReference>
<proteinExistence type="predicted"/>
<dbReference type="AlphaFoldDB" id="A0A8S3UFL1"/>
<keyword evidence="3" id="KW-1185">Reference proteome</keyword>
<gene>
    <name evidence="2" type="ORF">MEDL_53600</name>
</gene>
<evidence type="ECO:0000313" key="3">
    <source>
        <dbReference type="Proteomes" id="UP000683360"/>
    </source>
</evidence>
<dbReference type="EMBL" id="CAJPWZ010002584">
    <property type="protein sequence ID" value="CAG2241372.1"/>
    <property type="molecule type" value="Genomic_DNA"/>
</dbReference>
<dbReference type="InterPro" id="IPR008906">
    <property type="entry name" value="HATC_C_dom"/>
</dbReference>
<dbReference type="Proteomes" id="UP000683360">
    <property type="component" value="Unassembled WGS sequence"/>
</dbReference>
<sequence length="910" mass="104732">MLMIDKNLLLGCIYIPPENTKYASNDAFNDIETEMSDLIEKTNSYVSLVGDFNAKTKLLSDIVIPDSKLFEILDDIVDDDVLSYVYDYEHLLQNDVPMKRYSTDISVPNNYGHKLIDFCKRNNLYIGNGRLPGKDFLIGEKTCKNVSLIDYILFSSHVFSLFKSFYVSEFNPLFSDVHSSLCFKFHATVNNFTINSSIDDSNTPTHTPRWIPKKQNQFIESINNDVTMFTTIESLLDELEEQGQGQHTKNTINLVVNKVGELFKNSAKKVFGSNGRKRKTNTNKKFQIWFDNKCFETRKIFHKARNRYSFVKNRENRDAMRKASKQYKNQMNASYNKFQHSSRPPVGPDHKQAISTPIHQQGFTKSCNKLHSAEDEAIILAMMAVYWLASEDLPLNKYESMINFLKKVGVTKLENLKFNDRINYESYYSATEILDAIDLEIESEIDEKISKSPYVTILADESTDISNNKKITINARIINPETSIPETVFLRDKSYSDGTGEGLTSVITEELAKHNITNDKLIGFGSDGATVMSGSDKGVKGRLMELNPHMIHIHCMAHMLALCTSQAAEGVQLMKHYQEWLTSVFYYFKASPTREGELHEVQSVLNLPILKCKEIHAVRWLSCFEAVQAVYRSLDALISYFHKRQASKDPKAKGLLKKMATTSFIYITYMLMDVLPIVSKLCLTLQKQDLDVAVAKVCLDRCKNDLLQYKENTQIFPTHLENFDTDIQFPQQSLMNNFFVLAMRSINMEDDIDKFGVTEVGELLDHFGKEKVHKGKVSAPIFDRDIVLKEWREAKLIVKSLKYPVDRMKHLWQLLTVHHTEDLPNIIKLAQISLIIPLHTADCERTFSIQNQILTPNRNRLNHEQCDKLIRIKMHGKGLAHHNFKSSLERWHKKKRRLLKSRSKYSSQLT</sequence>
<dbReference type="InterPro" id="IPR012337">
    <property type="entry name" value="RNaseH-like_sf"/>
</dbReference>
<dbReference type="OrthoDB" id="10000786at2759"/>
<accession>A0A8S3UFL1</accession>
<name>A0A8S3UFL1_MYTED</name>
<feature type="domain" description="HAT C-terminal dimerisation" evidence="1">
    <location>
        <begin position="813"/>
        <end position="872"/>
    </location>
</feature>
<dbReference type="PANTHER" id="PTHR46880:SF5">
    <property type="entry name" value="DUF4371 DOMAIN-CONTAINING PROTEIN"/>
    <property type="match status" value="1"/>
</dbReference>
<dbReference type="PANTHER" id="PTHR46880">
    <property type="entry name" value="RAS-ASSOCIATING DOMAIN-CONTAINING PROTEIN"/>
    <property type="match status" value="1"/>
</dbReference>
<organism evidence="2 3">
    <name type="scientific">Mytilus edulis</name>
    <name type="common">Blue mussel</name>
    <dbReference type="NCBI Taxonomy" id="6550"/>
    <lineage>
        <taxon>Eukaryota</taxon>
        <taxon>Metazoa</taxon>
        <taxon>Spiralia</taxon>
        <taxon>Lophotrochozoa</taxon>
        <taxon>Mollusca</taxon>
        <taxon>Bivalvia</taxon>
        <taxon>Autobranchia</taxon>
        <taxon>Pteriomorphia</taxon>
        <taxon>Mytilida</taxon>
        <taxon>Mytiloidea</taxon>
        <taxon>Mytilidae</taxon>
        <taxon>Mytilinae</taxon>
        <taxon>Mytilus</taxon>
    </lineage>
</organism>
<protein>
    <recommendedName>
        <fullName evidence="1">HAT C-terminal dimerisation domain-containing protein</fullName>
    </recommendedName>
</protein>
<dbReference type="GO" id="GO:0046983">
    <property type="term" value="F:protein dimerization activity"/>
    <property type="evidence" value="ECO:0007669"/>
    <property type="project" value="InterPro"/>
</dbReference>
<reference evidence="2" key="1">
    <citation type="submission" date="2021-03" db="EMBL/GenBank/DDBJ databases">
        <authorList>
            <person name="Bekaert M."/>
        </authorList>
    </citation>
    <scope>NUCLEOTIDE SEQUENCE</scope>
</reference>
<dbReference type="SUPFAM" id="SSF53098">
    <property type="entry name" value="Ribonuclease H-like"/>
    <property type="match status" value="1"/>
</dbReference>
<evidence type="ECO:0000313" key="2">
    <source>
        <dbReference type="EMBL" id="CAG2241372.1"/>
    </source>
</evidence>
<evidence type="ECO:0000259" key="1">
    <source>
        <dbReference type="Pfam" id="PF05699"/>
    </source>
</evidence>
<comment type="caution">
    <text evidence="2">The sequence shown here is derived from an EMBL/GenBank/DDBJ whole genome shotgun (WGS) entry which is preliminary data.</text>
</comment>